<feature type="region of interest" description="Disordered" evidence="1">
    <location>
        <begin position="143"/>
        <end position="166"/>
    </location>
</feature>
<comment type="caution">
    <text evidence="2">The sequence shown here is derived from an EMBL/GenBank/DDBJ whole genome shotgun (WGS) entry which is preliminary data.</text>
</comment>
<protein>
    <submittedName>
        <fullName evidence="2">Uncharacterized protein</fullName>
    </submittedName>
</protein>
<organism evidence="2 3">
    <name type="scientific">Rhizophagus irregularis (strain DAOM 181602 / DAOM 197198 / MUCL 43194)</name>
    <name type="common">Arbuscular mycorrhizal fungus</name>
    <name type="synonym">Glomus intraradices</name>
    <dbReference type="NCBI Taxonomy" id="747089"/>
    <lineage>
        <taxon>Eukaryota</taxon>
        <taxon>Fungi</taxon>
        <taxon>Fungi incertae sedis</taxon>
        <taxon>Mucoromycota</taxon>
        <taxon>Glomeromycotina</taxon>
        <taxon>Glomeromycetes</taxon>
        <taxon>Glomerales</taxon>
        <taxon>Glomeraceae</taxon>
        <taxon>Rhizophagus</taxon>
    </lineage>
</organism>
<name>A0A2P4P3U6_RHIID</name>
<accession>A0A2P4P3U6</accession>
<evidence type="ECO:0000313" key="2">
    <source>
        <dbReference type="EMBL" id="POG60066.1"/>
    </source>
</evidence>
<keyword evidence="3" id="KW-1185">Reference proteome</keyword>
<reference evidence="2 3" key="1">
    <citation type="journal article" date="2013" name="Proc. Natl. Acad. Sci. U.S.A.">
        <title>Genome of an arbuscular mycorrhizal fungus provides insight into the oldest plant symbiosis.</title>
        <authorList>
            <person name="Tisserant E."/>
            <person name="Malbreil M."/>
            <person name="Kuo A."/>
            <person name="Kohler A."/>
            <person name="Symeonidi A."/>
            <person name="Balestrini R."/>
            <person name="Charron P."/>
            <person name="Duensing N."/>
            <person name="Frei Dit Frey N."/>
            <person name="Gianinazzi-Pearson V."/>
            <person name="Gilbert L.B."/>
            <person name="Handa Y."/>
            <person name="Herr J.R."/>
            <person name="Hijri M."/>
            <person name="Koul R."/>
            <person name="Kawaguchi M."/>
            <person name="Krajinski F."/>
            <person name="Lammers P.J."/>
            <person name="Masclaux F.G."/>
            <person name="Murat C."/>
            <person name="Morin E."/>
            <person name="Ndikumana S."/>
            <person name="Pagni M."/>
            <person name="Petitpierre D."/>
            <person name="Requena N."/>
            <person name="Rosikiewicz P."/>
            <person name="Riley R."/>
            <person name="Saito K."/>
            <person name="San Clemente H."/>
            <person name="Shapiro H."/>
            <person name="van Tuinen D."/>
            <person name="Becard G."/>
            <person name="Bonfante P."/>
            <person name="Paszkowski U."/>
            <person name="Shachar-Hill Y.Y."/>
            <person name="Tuskan G.A."/>
            <person name="Young P.W."/>
            <person name="Sanders I.R."/>
            <person name="Henrissat B."/>
            <person name="Rensing S.A."/>
            <person name="Grigoriev I.V."/>
            <person name="Corradi N."/>
            <person name="Roux C."/>
            <person name="Martin F."/>
        </authorList>
    </citation>
    <scope>NUCLEOTIDE SEQUENCE [LARGE SCALE GENOMIC DNA]</scope>
    <source>
        <strain evidence="2 3">DAOM 197198</strain>
    </source>
</reference>
<dbReference type="EMBL" id="AUPC02000411">
    <property type="protein sequence ID" value="POG60066.1"/>
    <property type="molecule type" value="Genomic_DNA"/>
</dbReference>
<proteinExistence type="predicted"/>
<reference evidence="2 3" key="2">
    <citation type="journal article" date="2018" name="New Phytol.">
        <title>High intraspecific genome diversity in the model arbuscular mycorrhizal symbiont Rhizophagus irregularis.</title>
        <authorList>
            <person name="Chen E.C.H."/>
            <person name="Morin E."/>
            <person name="Beaudet D."/>
            <person name="Noel J."/>
            <person name="Yildirir G."/>
            <person name="Ndikumana S."/>
            <person name="Charron P."/>
            <person name="St-Onge C."/>
            <person name="Giorgi J."/>
            <person name="Kruger M."/>
            <person name="Marton T."/>
            <person name="Ropars J."/>
            <person name="Grigoriev I.V."/>
            <person name="Hainaut M."/>
            <person name="Henrissat B."/>
            <person name="Roux C."/>
            <person name="Martin F."/>
            <person name="Corradi N."/>
        </authorList>
    </citation>
    <scope>NUCLEOTIDE SEQUENCE [LARGE SCALE GENOMIC DNA]</scope>
    <source>
        <strain evidence="2 3">DAOM 197198</strain>
    </source>
</reference>
<dbReference type="VEuPathDB" id="FungiDB:RhiirFUN_009077"/>
<dbReference type="AlphaFoldDB" id="A0A2P4P3U6"/>
<evidence type="ECO:0000256" key="1">
    <source>
        <dbReference type="SAM" id="MobiDB-lite"/>
    </source>
</evidence>
<gene>
    <name evidence="2" type="ORF">GLOIN_2v1788341</name>
</gene>
<dbReference type="Proteomes" id="UP000018888">
    <property type="component" value="Unassembled WGS sequence"/>
</dbReference>
<sequence length="185" mass="21534">MSTSQATVNPVATIVQRLITKGRFFHSTPKDKNFFLITYKIVQENPDFLNDNDPDYNFNYDHEFFYQYYTTNYFVRCKLLPHLIVEDLLNNEQFDINTRNNETPLSPQQKLNLEESLYIKLYLPPLNEDAVDIQLMQARVHKDYPKGSSSGPSTTPPLTNPTNKRTRVAAYDSVMDVDKPLMVMK</sequence>
<evidence type="ECO:0000313" key="3">
    <source>
        <dbReference type="Proteomes" id="UP000018888"/>
    </source>
</evidence>